<dbReference type="HOGENOM" id="CLU_058846_1_0_1"/>
<dbReference type="OrthoDB" id="8300214at2759"/>
<evidence type="ECO:0000313" key="1">
    <source>
        <dbReference type="EMBL" id="KGQ10474.1"/>
    </source>
</evidence>
<name>A0A0A2WBU9_BEABA</name>
<dbReference type="SUPFAM" id="SSF53335">
    <property type="entry name" value="S-adenosyl-L-methionine-dependent methyltransferases"/>
    <property type="match status" value="1"/>
</dbReference>
<dbReference type="EMBL" id="ANFO01000311">
    <property type="protein sequence ID" value="KGQ10474.1"/>
    <property type="molecule type" value="Genomic_DNA"/>
</dbReference>
<reference evidence="1 2" key="1">
    <citation type="submission" date="2012-10" db="EMBL/GenBank/DDBJ databases">
        <title>Genome sequencing and analysis of entomopathogenic fungi Beauveria bassiana D1-5.</title>
        <authorList>
            <person name="Li Q."/>
            <person name="Wang L."/>
            <person name="Zhang Z."/>
            <person name="Wang Q."/>
            <person name="Ren J."/>
            <person name="Wang M."/>
            <person name="Xu W."/>
            <person name="Wang J."/>
            <person name="Lu Y."/>
            <person name="Du Q."/>
            <person name="Sun Z."/>
        </authorList>
    </citation>
    <scope>NUCLEOTIDE SEQUENCE [LARGE SCALE GENOMIC DNA]</scope>
    <source>
        <strain evidence="1 2">D1-5</strain>
    </source>
</reference>
<gene>
    <name evidence="1" type="ORF">BBAD15_g4175</name>
</gene>
<evidence type="ECO:0000313" key="2">
    <source>
        <dbReference type="Proteomes" id="UP000030106"/>
    </source>
</evidence>
<dbReference type="eggNOG" id="ENOG502S50U">
    <property type="taxonomic scope" value="Eukaryota"/>
</dbReference>
<organism evidence="1 2">
    <name type="scientific">Beauveria bassiana D1-5</name>
    <dbReference type="NCBI Taxonomy" id="1245745"/>
    <lineage>
        <taxon>Eukaryota</taxon>
        <taxon>Fungi</taxon>
        <taxon>Dikarya</taxon>
        <taxon>Ascomycota</taxon>
        <taxon>Pezizomycotina</taxon>
        <taxon>Sordariomycetes</taxon>
        <taxon>Hypocreomycetidae</taxon>
        <taxon>Hypocreales</taxon>
        <taxon>Cordycipitaceae</taxon>
        <taxon>Beauveria</taxon>
    </lineage>
</organism>
<dbReference type="Proteomes" id="UP000030106">
    <property type="component" value="Unassembled WGS sequence"/>
</dbReference>
<proteinExistence type="predicted"/>
<dbReference type="AlphaFoldDB" id="A0A0A2WBU9"/>
<dbReference type="CDD" id="cd02440">
    <property type="entry name" value="AdoMet_MTases"/>
    <property type="match status" value="1"/>
</dbReference>
<accession>A0A0A2WBU9</accession>
<comment type="caution">
    <text evidence="1">The sequence shown here is derived from an EMBL/GenBank/DDBJ whole genome shotgun (WGS) entry which is preliminary data.</text>
</comment>
<dbReference type="Gene3D" id="3.40.50.150">
    <property type="entry name" value="Vaccinia Virus protein VP39"/>
    <property type="match status" value="1"/>
</dbReference>
<dbReference type="STRING" id="1245745.A0A0A2WBU9"/>
<dbReference type="InterPro" id="IPR029063">
    <property type="entry name" value="SAM-dependent_MTases_sf"/>
</dbReference>
<protein>
    <submittedName>
        <fullName evidence="1">Uncharacterized protein</fullName>
    </submittedName>
</protein>
<dbReference type="Pfam" id="PF13489">
    <property type="entry name" value="Methyltransf_23"/>
    <property type="match status" value="1"/>
</dbReference>
<sequence length="294" mass="31579">MAPFTPIPLDSAETIARYSPTPNDTAVQIEKVQVEHRIQLINTWRIPPGSKILEIGCGQGTCTTVLATAVGPNGHVDAVDPAPSDYGSPYTLSQAQAIISAGALGSRITWHNDEPTDVLATSGEKIWDYAVFSHCIWYFDSRDVLSTILRAIKGRVGSILVAEYALRATERDAEPHVLSAIARASLEAHNPASTANIRCLLSPAGIKDVAEASGWKAGNESNIVPAAGLLDGVWETDEVRSKSFVEEVEKRINTPRVKETLLSSREAVIASCAGLGGRKTRTMDVWATSFTLAE</sequence>